<evidence type="ECO:0000313" key="3">
    <source>
        <dbReference type="Proteomes" id="UP000002036"/>
    </source>
</evidence>
<feature type="region of interest" description="Disordered" evidence="1">
    <location>
        <begin position="1"/>
        <end position="94"/>
    </location>
</feature>
<dbReference type="GO" id="GO:0006629">
    <property type="term" value="P:lipid metabolic process"/>
    <property type="evidence" value="ECO:0007669"/>
    <property type="project" value="InterPro"/>
</dbReference>
<dbReference type="InterPro" id="IPR029058">
    <property type="entry name" value="AB_hydrolase_fold"/>
</dbReference>
<dbReference type="FunCoup" id="C5DKB0">
    <property type="interactions" value="49"/>
</dbReference>
<dbReference type="PANTHER" id="PTHR11440">
    <property type="entry name" value="LECITHIN-CHOLESTEROL ACYLTRANSFERASE-RELATED"/>
    <property type="match status" value="1"/>
</dbReference>
<gene>
    <name evidence="2" type="ordered locus">KLTH0F03146g</name>
</gene>
<dbReference type="Proteomes" id="UP000002036">
    <property type="component" value="Chromosome F"/>
</dbReference>
<dbReference type="OrthoDB" id="10250441at2759"/>
<dbReference type="AlphaFoldDB" id="C5DKB0"/>
<keyword evidence="3" id="KW-1185">Reference proteome</keyword>
<dbReference type="GeneID" id="8292540"/>
<feature type="compositionally biased region" description="Basic and acidic residues" evidence="1">
    <location>
        <begin position="61"/>
        <end position="70"/>
    </location>
</feature>
<dbReference type="OMA" id="RFRAVKH"/>
<accession>C5DKB0</accession>
<name>C5DKB0_LACTC</name>
<dbReference type="InParanoid" id="C5DKB0"/>
<dbReference type="HOGENOM" id="CLU_007657_1_0_1"/>
<dbReference type="EMBL" id="CU928170">
    <property type="protein sequence ID" value="CAR23911.1"/>
    <property type="molecule type" value="Genomic_DNA"/>
</dbReference>
<dbReference type="eggNOG" id="ENOG502QVNJ">
    <property type="taxonomic scope" value="Eukaryota"/>
</dbReference>
<organism evidence="2 3">
    <name type="scientific">Lachancea thermotolerans (strain ATCC 56472 / CBS 6340 / NRRL Y-8284)</name>
    <name type="common">Yeast</name>
    <name type="synonym">Kluyveromyces thermotolerans</name>
    <dbReference type="NCBI Taxonomy" id="559295"/>
    <lineage>
        <taxon>Eukaryota</taxon>
        <taxon>Fungi</taxon>
        <taxon>Dikarya</taxon>
        <taxon>Ascomycota</taxon>
        <taxon>Saccharomycotina</taxon>
        <taxon>Saccharomycetes</taxon>
        <taxon>Saccharomycetales</taxon>
        <taxon>Saccharomycetaceae</taxon>
        <taxon>Lachancea</taxon>
    </lineage>
</organism>
<dbReference type="Pfam" id="PF02450">
    <property type="entry name" value="LCAT"/>
    <property type="match status" value="1"/>
</dbReference>
<protein>
    <submittedName>
        <fullName evidence="2">KLTH0F03146p</fullName>
    </submittedName>
</protein>
<dbReference type="GO" id="GO:0008374">
    <property type="term" value="F:O-acyltransferase activity"/>
    <property type="evidence" value="ECO:0007669"/>
    <property type="project" value="InterPro"/>
</dbReference>
<dbReference type="KEGG" id="lth:KLTH0F03146g"/>
<dbReference type="InterPro" id="IPR003386">
    <property type="entry name" value="LACT/PDAT_acylTrfase"/>
</dbReference>
<reference evidence="2 3" key="1">
    <citation type="journal article" date="2009" name="Genome Res.">
        <title>Comparative genomics of protoploid Saccharomycetaceae.</title>
        <authorList>
            <consortium name="The Genolevures Consortium"/>
            <person name="Souciet J.-L."/>
            <person name="Dujon B."/>
            <person name="Gaillardin C."/>
            <person name="Johnston M."/>
            <person name="Baret P.V."/>
            <person name="Cliften P."/>
            <person name="Sherman D.J."/>
            <person name="Weissenbach J."/>
            <person name="Westhof E."/>
            <person name="Wincker P."/>
            <person name="Jubin C."/>
            <person name="Poulain J."/>
            <person name="Barbe V."/>
            <person name="Segurens B."/>
            <person name="Artiguenave F."/>
            <person name="Anthouard V."/>
            <person name="Vacherie B."/>
            <person name="Val M.-E."/>
            <person name="Fulton R.S."/>
            <person name="Minx P."/>
            <person name="Wilson R."/>
            <person name="Durrens P."/>
            <person name="Jean G."/>
            <person name="Marck C."/>
            <person name="Martin T."/>
            <person name="Nikolski M."/>
            <person name="Rolland T."/>
            <person name="Seret M.-L."/>
            <person name="Casaregola S."/>
            <person name="Despons L."/>
            <person name="Fairhead C."/>
            <person name="Fischer G."/>
            <person name="Lafontaine I."/>
            <person name="Leh V."/>
            <person name="Lemaire M."/>
            <person name="de Montigny J."/>
            <person name="Neuveglise C."/>
            <person name="Thierry A."/>
            <person name="Blanc-Lenfle I."/>
            <person name="Bleykasten C."/>
            <person name="Diffels J."/>
            <person name="Fritsch E."/>
            <person name="Frangeul L."/>
            <person name="Goeffon A."/>
            <person name="Jauniaux N."/>
            <person name="Kachouri-Lafond R."/>
            <person name="Payen C."/>
            <person name="Potier S."/>
            <person name="Pribylova L."/>
            <person name="Ozanne C."/>
            <person name="Richard G.-F."/>
            <person name="Sacerdot C."/>
            <person name="Straub M.-L."/>
            <person name="Talla E."/>
        </authorList>
    </citation>
    <scope>NUCLEOTIDE SEQUENCE [LARGE SCALE GENOMIC DNA]</scope>
    <source>
        <strain evidence="3">ATCC 56472 / CBS 6340 / NRRL Y-8284</strain>
    </source>
</reference>
<feature type="compositionally biased region" description="Basic and acidic residues" evidence="1">
    <location>
        <begin position="84"/>
        <end position="93"/>
    </location>
</feature>
<sequence>MVTEKASIESSSEDSDLRRDIEAVSLVSEDESERDNSEISNAETDVGPFIGGSKVANSSRPKPDKLHSIYDDDSESEDSNDETPPEHMDESRVNKQSHTIFTFNLPFGGKSLLPTSPFTSLKNTFMPMSSEDKNKTKSRRKIKLKLKRQETISSVEEIELFKDQKGIDNVRARAVKRALKPESLFHTIRSFSLDQQAQTHDGYECERLESIWNELNGNIVILGGYRGSILRDAETKKRVWIPIRAGLNIRKVDLLIGPKDEDEIEAQHKLYADGMLTHLGPVDVCKKLIKKLRNNINVSIEEFGYDWRLSLEIPAKQLAKKLQEIYDKQDEKKGTYLIAHSMGGLVAHKVLQDHTHLIRGIIYVGSPSQCANILGPLRFGDEVIFNKSILSAEATFFMRSSFYFLPFDGRCFANKETLERYDLDFFDPDVWKKYGLSPLVDEERTKSEDEIKIPSPDKDRFSLIPHVDMMRSLSSGNDTVSFQTPYNECEEYLVRTLKRTKKYLASLDYDETKSYPPLAIVYGNRVPTVRGAKVSDRDQIKRGEYDEFYYGPGDGVVHHKWLLPEKRGFPVVAKVASECAHVSLMTDFEAMAKAFISLVDNEKC</sequence>
<evidence type="ECO:0000256" key="1">
    <source>
        <dbReference type="SAM" id="MobiDB-lite"/>
    </source>
</evidence>
<feature type="compositionally biased region" description="Acidic residues" evidence="1">
    <location>
        <begin position="71"/>
        <end position="83"/>
    </location>
</feature>
<dbReference type="RefSeq" id="XP_002554348.1">
    <property type="nucleotide sequence ID" value="XM_002554302.1"/>
</dbReference>
<evidence type="ECO:0000313" key="2">
    <source>
        <dbReference type="EMBL" id="CAR23911.1"/>
    </source>
</evidence>
<proteinExistence type="predicted"/>
<dbReference type="SUPFAM" id="SSF53474">
    <property type="entry name" value="alpha/beta-Hydrolases"/>
    <property type="match status" value="1"/>
</dbReference>
<dbReference type="Gene3D" id="3.40.50.1820">
    <property type="entry name" value="alpha/beta hydrolase"/>
    <property type="match status" value="1"/>
</dbReference>